<feature type="transmembrane region" description="Helical" evidence="1">
    <location>
        <begin position="40"/>
        <end position="62"/>
    </location>
</feature>
<evidence type="ECO:0000313" key="2">
    <source>
        <dbReference type="EMBL" id="KAH8515868.1"/>
    </source>
</evidence>
<gene>
    <name evidence="2" type="ORF">H0E87_004332</name>
</gene>
<evidence type="ECO:0000313" key="3">
    <source>
        <dbReference type="Proteomes" id="UP000807159"/>
    </source>
</evidence>
<organism evidence="2 3">
    <name type="scientific">Populus deltoides</name>
    <name type="common">Eastern poplar</name>
    <name type="synonym">Eastern cottonwood</name>
    <dbReference type="NCBI Taxonomy" id="3696"/>
    <lineage>
        <taxon>Eukaryota</taxon>
        <taxon>Viridiplantae</taxon>
        <taxon>Streptophyta</taxon>
        <taxon>Embryophyta</taxon>
        <taxon>Tracheophyta</taxon>
        <taxon>Spermatophyta</taxon>
        <taxon>Magnoliopsida</taxon>
        <taxon>eudicotyledons</taxon>
        <taxon>Gunneridae</taxon>
        <taxon>Pentapetalae</taxon>
        <taxon>rosids</taxon>
        <taxon>fabids</taxon>
        <taxon>Malpighiales</taxon>
        <taxon>Salicaceae</taxon>
        <taxon>Saliceae</taxon>
        <taxon>Populus</taxon>
    </lineage>
</organism>
<name>A0A8T2ZET9_POPDE</name>
<accession>A0A8T2ZET9</accession>
<protein>
    <submittedName>
        <fullName evidence="2">Uncharacterized protein</fullName>
    </submittedName>
</protein>
<dbReference type="Proteomes" id="UP000807159">
    <property type="component" value="Chromosome 2"/>
</dbReference>
<reference evidence="2" key="1">
    <citation type="journal article" date="2021" name="J. Hered.">
        <title>Genome Assembly of Salicaceae Populus deltoides (Eastern Cottonwood) I-69 Based on Nanopore Sequencing and Hi-C Technologies.</title>
        <authorList>
            <person name="Bai S."/>
            <person name="Wu H."/>
            <person name="Zhang J."/>
            <person name="Pan Z."/>
            <person name="Zhao W."/>
            <person name="Li Z."/>
            <person name="Tong C."/>
        </authorList>
    </citation>
    <scope>NUCLEOTIDE SEQUENCE</scope>
    <source>
        <tissue evidence="2">Leaf</tissue>
    </source>
</reference>
<keyword evidence="1" id="KW-0472">Membrane</keyword>
<sequence>MIIVISWTLGFMIIGINVYYLSTGFVGWLTHNNLPKVGNVIIGIIVFPLMAIYILAIIYLTFRKDTAVTYIDPVKNDPNLEASMENGQGKSNQEMAFSRVPYREDLADVPLPE</sequence>
<comment type="caution">
    <text evidence="2">The sequence shown here is derived from an EMBL/GenBank/DDBJ whole genome shotgun (WGS) entry which is preliminary data.</text>
</comment>
<feature type="transmembrane region" description="Helical" evidence="1">
    <location>
        <begin position="7"/>
        <end position="28"/>
    </location>
</feature>
<keyword evidence="1" id="KW-1133">Transmembrane helix</keyword>
<evidence type="ECO:0000256" key="1">
    <source>
        <dbReference type="SAM" id="Phobius"/>
    </source>
</evidence>
<proteinExistence type="predicted"/>
<keyword evidence="3" id="KW-1185">Reference proteome</keyword>
<dbReference type="EMBL" id="JACEGQ020000002">
    <property type="protein sequence ID" value="KAH8515868.1"/>
    <property type="molecule type" value="Genomic_DNA"/>
</dbReference>
<keyword evidence="1" id="KW-0812">Transmembrane</keyword>
<dbReference type="AlphaFoldDB" id="A0A8T2ZET9"/>